<dbReference type="SUPFAM" id="SSF55073">
    <property type="entry name" value="Nucleotide cyclase"/>
    <property type="match status" value="1"/>
</dbReference>
<evidence type="ECO:0000313" key="6">
    <source>
        <dbReference type="Proteomes" id="UP000605253"/>
    </source>
</evidence>
<dbReference type="NCBIfam" id="TIGR00254">
    <property type="entry name" value="GGDEF"/>
    <property type="match status" value="1"/>
</dbReference>
<evidence type="ECO:0000256" key="3">
    <source>
        <dbReference type="SAM" id="Phobius"/>
    </source>
</evidence>
<dbReference type="EC" id="2.7.7.65" evidence="1"/>
<dbReference type="Gene3D" id="3.30.70.270">
    <property type="match status" value="1"/>
</dbReference>
<comment type="caution">
    <text evidence="5">The sequence shown here is derived from an EMBL/GenBank/DDBJ whole genome shotgun (WGS) entry which is preliminary data.</text>
</comment>
<sequence>MKGHIKRTEEDIIVLGLIGIYTLAVGLLGFYRLWRQEYDMMLLDWFLVAISTAIFIYHWRSGNTRLASYYVAVLSVIGVELTVAFKGIGQIMWAYPAVTLVFYLLPPKHAITLWTIGLIILAVQIIDAPLIELVLISSTLIVTSLFCVLFAYKMKQQNDNLRKISRQDVMTKVHNRRAFYEDLKRLKATGDSITAIFIDVDNFKNVNDRLGHVEGDLVLQLATDIIKQSLEPKDRLYRMGGDEFVAMSRHLSWQKVCELAHKVHRKFANSALAKKHNLTLSMAVGNRQDDESLSQWLNRLDAALYDAKKKGRNQVVYLSD</sequence>
<keyword evidence="3" id="KW-0472">Membrane</keyword>
<feature type="transmembrane region" description="Helical" evidence="3">
    <location>
        <begin position="69"/>
        <end position="89"/>
    </location>
</feature>
<reference evidence="5" key="1">
    <citation type="journal article" date="2014" name="Int. J. Syst. Evol. Microbiol.">
        <title>Complete genome sequence of Corynebacterium casei LMG S-19264T (=DSM 44701T), isolated from a smear-ripened cheese.</title>
        <authorList>
            <consortium name="US DOE Joint Genome Institute (JGI-PGF)"/>
            <person name="Walter F."/>
            <person name="Albersmeier A."/>
            <person name="Kalinowski J."/>
            <person name="Ruckert C."/>
        </authorList>
    </citation>
    <scope>NUCLEOTIDE SEQUENCE</scope>
    <source>
        <strain evidence="5">CGMCC 1.12181</strain>
    </source>
</reference>
<dbReference type="CDD" id="cd01949">
    <property type="entry name" value="GGDEF"/>
    <property type="match status" value="1"/>
</dbReference>
<dbReference type="PROSITE" id="PS50887">
    <property type="entry name" value="GGDEF"/>
    <property type="match status" value="1"/>
</dbReference>
<dbReference type="InterPro" id="IPR050469">
    <property type="entry name" value="Diguanylate_Cyclase"/>
</dbReference>
<feature type="domain" description="GGDEF" evidence="4">
    <location>
        <begin position="191"/>
        <end position="320"/>
    </location>
</feature>
<dbReference type="InterPro" id="IPR000160">
    <property type="entry name" value="GGDEF_dom"/>
</dbReference>
<dbReference type="EMBL" id="BMEO01000006">
    <property type="protein sequence ID" value="GGF96010.1"/>
    <property type="molecule type" value="Genomic_DNA"/>
</dbReference>
<feature type="transmembrane region" description="Helical" evidence="3">
    <location>
        <begin position="12"/>
        <end position="34"/>
    </location>
</feature>
<dbReference type="PANTHER" id="PTHR45138">
    <property type="entry name" value="REGULATORY COMPONENTS OF SENSORY TRANSDUCTION SYSTEM"/>
    <property type="match status" value="1"/>
</dbReference>
<dbReference type="PANTHER" id="PTHR45138:SF9">
    <property type="entry name" value="DIGUANYLATE CYCLASE DGCM-RELATED"/>
    <property type="match status" value="1"/>
</dbReference>
<dbReference type="Proteomes" id="UP000605253">
    <property type="component" value="Unassembled WGS sequence"/>
</dbReference>
<dbReference type="InterPro" id="IPR043128">
    <property type="entry name" value="Rev_trsase/Diguanyl_cyclase"/>
</dbReference>
<dbReference type="AlphaFoldDB" id="A0A917CR07"/>
<organism evidence="5 6">
    <name type="scientific">Marinicella pacifica</name>
    <dbReference type="NCBI Taxonomy" id="1171543"/>
    <lineage>
        <taxon>Bacteria</taxon>
        <taxon>Pseudomonadati</taxon>
        <taxon>Pseudomonadota</taxon>
        <taxon>Gammaproteobacteria</taxon>
        <taxon>Lysobacterales</taxon>
        <taxon>Marinicellaceae</taxon>
        <taxon>Marinicella</taxon>
    </lineage>
</organism>
<name>A0A917CR07_9GAMM</name>
<dbReference type="Pfam" id="PF00990">
    <property type="entry name" value="GGDEF"/>
    <property type="match status" value="1"/>
</dbReference>
<comment type="catalytic activity">
    <reaction evidence="2">
        <text>2 GTP = 3',3'-c-di-GMP + 2 diphosphate</text>
        <dbReference type="Rhea" id="RHEA:24898"/>
        <dbReference type="ChEBI" id="CHEBI:33019"/>
        <dbReference type="ChEBI" id="CHEBI:37565"/>
        <dbReference type="ChEBI" id="CHEBI:58805"/>
        <dbReference type="EC" id="2.7.7.65"/>
    </reaction>
</comment>
<protein>
    <recommendedName>
        <fullName evidence="1">diguanylate cyclase</fullName>
        <ecNumber evidence="1">2.7.7.65</ecNumber>
    </recommendedName>
</protein>
<keyword evidence="3" id="KW-0812">Transmembrane</keyword>
<evidence type="ECO:0000259" key="4">
    <source>
        <dbReference type="PROSITE" id="PS50887"/>
    </source>
</evidence>
<keyword evidence="6" id="KW-1185">Reference proteome</keyword>
<accession>A0A917CR07</accession>
<dbReference type="RefSeq" id="WP_188365265.1">
    <property type="nucleotide sequence ID" value="NZ_BAABJF010000001.1"/>
</dbReference>
<feature type="transmembrane region" description="Helical" evidence="3">
    <location>
        <begin position="133"/>
        <end position="152"/>
    </location>
</feature>
<reference evidence="5" key="2">
    <citation type="submission" date="2020-09" db="EMBL/GenBank/DDBJ databases">
        <authorList>
            <person name="Sun Q."/>
            <person name="Zhou Y."/>
        </authorList>
    </citation>
    <scope>NUCLEOTIDE SEQUENCE</scope>
    <source>
        <strain evidence="5">CGMCC 1.12181</strain>
    </source>
</reference>
<evidence type="ECO:0000256" key="1">
    <source>
        <dbReference type="ARBA" id="ARBA00012528"/>
    </source>
</evidence>
<dbReference type="GO" id="GO:0052621">
    <property type="term" value="F:diguanylate cyclase activity"/>
    <property type="evidence" value="ECO:0007669"/>
    <property type="project" value="UniProtKB-EC"/>
</dbReference>
<dbReference type="InterPro" id="IPR029787">
    <property type="entry name" value="Nucleotide_cyclase"/>
</dbReference>
<evidence type="ECO:0000313" key="5">
    <source>
        <dbReference type="EMBL" id="GGF96010.1"/>
    </source>
</evidence>
<evidence type="ECO:0000256" key="2">
    <source>
        <dbReference type="ARBA" id="ARBA00034247"/>
    </source>
</evidence>
<proteinExistence type="predicted"/>
<dbReference type="SMART" id="SM00267">
    <property type="entry name" value="GGDEF"/>
    <property type="match status" value="1"/>
</dbReference>
<gene>
    <name evidence="5" type="ORF">GCM10011365_16620</name>
</gene>
<feature type="transmembrane region" description="Helical" evidence="3">
    <location>
        <begin position="109"/>
        <end position="126"/>
    </location>
</feature>
<keyword evidence="3" id="KW-1133">Transmembrane helix</keyword>
<feature type="transmembrane region" description="Helical" evidence="3">
    <location>
        <begin position="40"/>
        <end position="57"/>
    </location>
</feature>